<dbReference type="Gene3D" id="1.10.1070.11">
    <property type="entry name" value="Phosphatidylinositol 3-/4-kinase, catalytic domain"/>
    <property type="match status" value="1"/>
</dbReference>
<keyword evidence="3" id="KW-1185">Reference proteome</keyword>
<evidence type="ECO:0000313" key="3">
    <source>
        <dbReference type="Proteomes" id="UP001432216"/>
    </source>
</evidence>
<dbReference type="SMART" id="SM00146">
    <property type="entry name" value="PI3Kc"/>
    <property type="match status" value="1"/>
</dbReference>
<proteinExistence type="predicted"/>
<dbReference type="EMBL" id="CP143819">
    <property type="protein sequence ID" value="WVO25185.1"/>
    <property type="molecule type" value="Genomic_DNA"/>
</dbReference>
<dbReference type="InterPro" id="IPR050517">
    <property type="entry name" value="DDR_Repair_Kinase"/>
</dbReference>
<dbReference type="InterPro" id="IPR011009">
    <property type="entry name" value="Kinase-like_dom_sf"/>
</dbReference>
<dbReference type="PROSITE" id="PS50290">
    <property type="entry name" value="PI3_4_KINASE_3"/>
    <property type="match status" value="1"/>
</dbReference>
<dbReference type="GeneID" id="89993342"/>
<evidence type="ECO:0000313" key="2">
    <source>
        <dbReference type="EMBL" id="WVO25185.1"/>
    </source>
</evidence>
<dbReference type="Pfam" id="PF00454">
    <property type="entry name" value="PI3_PI4_kinase"/>
    <property type="match status" value="1"/>
</dbReference>
<dbReference type="PANTHER" id="PTHR11139:SF9">
    <property type="entry name" value="SERINE_THREONINE-PROTEIN KINASE MTOR"/>
    <property type="match status" value="1"/>
</dbReference>
<gene>
    <name evidence="2" type="ORF">IAS62_006574</name>
</gene>
<dbReference type="PANTHER" id="PTHR11139">
    <property type="entry name" value="ATAXIA TELANGIECTASIA MUTATED ATM -RELATED"/>
    <property type="match status" value="1"/>
</dbReference>
<dbReference type="InterPro" id="IPR036940">
    <property type="entry name" value="PI3/4_kinase_cat_sf"/>
</dbReference>
<dbReference type="Proteomes" id="UP001432216">
    <property type="component" value="Chromosome 14"/>
</dbReference>
<feature type="domain" description="PI3K/PI4K catalytic" evidence="1">
    <location>
        <begin position="1"/>
        <end position="187"/>
    </location>
</feature>
<dbReference type="RefSeq" id="XP_064724424.1">
    <property type="nucleotide sequence ID" value="XM_064868352.1"/>
</dbReference>
<protein>
    <recommendedName>
        <fullName evidence="1">PI3K/PI4K catalytic domain-containing protein</fullName>
    </recommendedName>
</protein>
<name>A0ABZ2B8V4_9TREE</name>
<evidence type="ECO:0000259" key="1">
    <source>
        <dbReference type="PROSITE" id="PS50290"/>
    </source>
</evidence>
<reference evidence="2 3" key="1">
    <citation type="submission" date="2024-01" db="EMBL/GenBank/DDBJ databases">
        <title>Comparative genomics of Cryptococcus and Kwoniella reveals pathogenesis evolution and contrasting modes of karyotype evolution via chromosome fusion or intercentromeric recombination.</title>
        <authorList>
            <person name="Coelho M.A."/>
            <person name="David-Palma M."/>
            <person name="Shea T."/>
            <person name="Bowers K."/>
            <person name="McGinley-Smith S."/>
            <person name="Mohammad A.W."/>
            <person name="Gnirke A."/>
            <person name="Yurkov A.M."/>
            <person name="Nowrousian M."/>
            <person name="Sun S."/>
            <person name="Cuomo C.A."/>
            <person name="Heitman J."/>
        </authorList>
    </citation>
    <scope>NUCLEOTIDE SEQUENCE [LARGE SCALE GENOMIC DNA]</scope>
    <source>
        <strain evidence="2 3">7685027</strain>
    </source>
</reference>
<sequence>MIQANRDKHKQNALTNRELGSLLGYDPDVFSPNHPKLDALAEMDKYDKMPLPTRVQRFKVALSHSNQSFAGYIIGLGDRHGSNILVDQLTSGALHIDLGDLFNVVQERSFLPEKVPFRLTRMMTKAFELASQGDLNTPWSKGTFKEASFITMDVLRDSRSTLLVMLEAFLYDPLPSWTWTLMLDVIF</sequence>
<accession>A0ABZ2B8V4</accession>
<dbReference type="InterPro" id="IPR000403">
    <property type="entry name" value="PI3/4_kinase_cat_dom"/>
</dbReference>
<organism evidence="2 3">
    <name type="scientific">Cryptococcus decagattii</name>
    <dbReference type="NCBI Taxonomy" id="1859122"/>
    <lineage>
        <taxon>Eukaryota</taxon>
        <taxon>Fungi</taxon>
        <taxon>Dikarya</taxon>
        <taxon>Basidiomycota</taxon>
        <taxon>Agaricomycotina</taxon>
        <taxon>Tremellomycetes</taxon>
        <taxon>Tremellales</taxon>
        <taxon>Cryptococcaceae</taxon>
        <taxon>Cryptococcus</taxon>
        <taxon>Cryptococcus gattii species complex</taxon>
    </lineage>
</organism>
<dbReference type="SUPFAM" id="SSF56112">
    <property type="entry name" value="Protein kinase-like (PK-like)"/>
    <property type="match status" value="1"/>
</dbReference>